<dbReference type="Proteomes" id="UP000425960">
    <property type="component" value="Chromosome"/>
</dbReference>
<dbReference type="InterPro" id="IPR050377">
    <property type="entry name" value="Radical_SAM_PqqE_MftC-like"/>
</dbReference>
<evidence type="ECO:0000313" key="8">
    <source>
        <dbReference type="Proteomes" id="UP000425960"/>
    </source>
</evidence>
<dbReference type="Pfam" id="PF04055">
    <property type="entry name" value="Radical_SAM"/>
    <property type="match status" value="1"/>
</dbReference>
<evidence type="ECO:0000256" key="1">
    <source>
        <dbReference type="ARBA" id="ARBA00001966"/>
    </source>
</evidence>
<dbReference type="AlphaFoldDB" id="A0A5K7ZKR6"/>
<dbReference type="Gene3D" id="3.20.20.70">
    <property type="entry name" value="Aldolase class I"/>
    <property type="match status" value="1"/>
</dbReference>
<dbReference type="GO" id="GO:0046872">
    <property type="term" value="F:metal ion binding"/>
    <property type="evidence" value="ECO:0007669"/>
    <property type="project" value="UniProtKB-KW"/>
</dbReference>
<accession>A0A5K7ZKR6</accession>
<evidence type="ECO:0000256" key="3">
    <source>
        <dbReference type="ARBA" id="ARBA00022723"/>
    </source>
</evidence>
<keyword evidence="2" id="KW-0949">S-adenosyl-L-methionine</keyword>
<dbReference type="PANTHER" id="PTHR11228">
    <property type="entry name" value="RADICAL SAM DOMAIN PROTEIN"/>
    <property type="match status" value="1"/>
</dbReference>
<evidence type="ECO:0000256" key="5">
    <source>
        <dbReference type="ARBA" id="ARBA00023014"/>
    </source>
</evidence>
<evidence type="ECO:0000313" key="7">
    <source>
        <dbReference type="EMBL" id="BBO80577.1"/>
    </source>
</evidence>
<dbReference type="CDD" id="cd01335">
    <property type="entry name" value="Radical_SAM"/>
    <property type="match status" value="1"/>
</dbReference>
<keyword evidence="3" id="KW-0479">Metal-binding</keyword>
<dbReference type="PROSITE" id="PS51918">
    <property type="entry name" value="RADICAL_SAM"/>
    <property type="match status" value="1"/>
</dbReference>
<dbReference type="InterPro" id="IPR007197">
    <property type="entry name" value="rSAM"/>
</dbReference>
<dbReference type="GO" id="GO:0003824">
    <property type="term" value="F:catalytic activity"/>
    <property type="evidence" value="ECO:0007669"/>
    <property type="project" value="InterPro"/>
</dbReference>
<reference evidence="7 8" key="1">
    <citation type="submission" date="2019-11" db="EMBL/GenBank/DDBJ databases">
        <title>Comparative genomics of hydrocarbon-degrading Desulfosarcina strains.</title>
        <authorList>
            <person name="Watanabe M."/>
            <person name="Kojima H."/>
            <person name="Fukui M."/>
        </authorList>
    </citation>
    <scope>NUCLEOTIDE SEQUENCE [LARGE SCALE GENOMIC DNA]</scope>
    <source>
        <strain evidence="7 8">28bB2T</strain>
    </source>
</reference>
<dbReference type="InterPro" id="IPR058240">
    <property type="entry name" value="rSAM_sf"/>
</dbReference>
<dbReference type="SFLD" id="SFLDS00029">
    <property type="entry name" value="Radical_SAM"/>
    <property type="match status" value="1"/>
</dbReference>
<dbReference type="InterPro" id="IPR013785">
    <property type="entry name" value="Aldolase_TIM"/>
</dbReference>
<organism evidence="7 8">
    <name type="scientific">Desulfosarcina ovata subsp. sediminis</name>
    <dbReference type="NCBI Taxonomy" id="885957"/>
    <lineage>
        <taxon>Bacteria</taxon>
        <taxon>Pseudomonadati</taxon>
        <taxon>Thermodesulfobacteriota</taxon>
        <taxon>Desulfobacteria</taxon>
        <taxon>Desulfobacterales</taxon>
        <taxon>Desulfosarcinaceae</taxon>
        <taxon>Desulfosarcina</taxon>
    </lineage>
</organism>
<keyword evidence="4" id="KW-0408">Iron</keyword>
<comment type="cofactor">
    <cofactor evidence="1">
        <name>[4Fe-4S] cluster</name>
        <dbReference type="ChEBI" id="CHEBI:49883"/>
    </cofactor>
</comment>
<keyword evidence="5" id="KW-0411">Iron-sulfur</keyword>
<dbReference type="EMBL" id="AP021876">
    <property type="protein sequence ID" value="BBO80577.1"/>
    <property type="molecule type" value="Genomic_DNA"/>
</dbReference>
<evidence type="ECO:0000259" key="6">
    <source>
        <dbReference type="PROSITE" id="PS51918"/>
    </source>
</evidence>
<feature type="domain" description="Radical SAM core" evidence="6">
    <location>
        <begin position="48"/>
        <end position="276"/>
    </location>
</feature>
<dbReference type="GO" id="GO:0051536">
    <property type="term" value="F:iron-sulfur cluster binding"/>
    <property type="evidence" value="ECO:0007669"/>
    <property type="project" value="UniProtKB-KW"/>
</dbReference>
<protein>
    <recommendedName>
        <fullName evidence="6">Radical SAM core domain-containing protein</fullName>
    </recommendedName>
</protein>
<dbReference type="KEGG" id="dov:DSCO28_11430"/>
<dbReference type="PANTHER" id="PTHR11228:SF7">
    <property type="entry name" value="PQQA PEPTIDE CYCLASE"/>
    <property type="match status" value="1"/>
</dbReference>
<evidence type="ECO:0000256" key="2">
    <source>
        <dbReference type="ARBA" id="ARBA00022691"/>
    </source>
</evidence>
<dbReference type="RefSeq" id="WP_155321490.1">
    <property type="nucleotide sequence ID" value="NZ_AP021876.1"/>
</dbReference>
<dbReference type="SFLD" id="SFLDG01067">
    <property type="entry name" value="SPASM/twitch_domain_containing"/>
    <property type="match status" value="1"/>
</dbReference>
<proteinExistence type="predicted"/>
<name>A0A5K7ZKR6_9BACT</name>
<evidence type="ECO:0000256" key="4">
    <source>
        <dbReference type="ARBA" id="ARBA00023004"/>
    </source>
</evidence>
<sequence length="408" mass="45670">MKETKQLKQREHDFAAKLKQASVIERLKAYIDHRRKQVEGQEPTELPLFSPVSINLDLTSACNFACPHCVDAAILNSGEALTLDTIDGILNTLIPEGLLSIIILGGGEPTLHKDFEKVVTLIKQKGLQLGIVTNGSCLERVYRVAEILEKHDWVRLSIDAARQDTFESMHRPKGGLTLKDVLEPAARLKGVNPSISLGYSFVIVWDGISVNGHPLTSNLDEMAEAVQLAAAYNFDYVSFKPCLLRLPESEKETLLHGVKKEAENRIRQIIERNLEEAKKAGGDTVKVLESVNLRALLENRIDALKHQPNMCHMQFFRTVLSPAGIFHCPAFRGVEKAKIGTKAGYSSEAAFLETQQRLSESINTFDAASECCDIGCFYHHVNWWLENFIRSVESIDEIETILDDNFFL</sequence>
<dbReference type="SUPFAM" id="SSF102114">
    <property type="entry name" value="Radical SAM enzymes"/>
    <property type="match status" value="1"/>
</dbReference>
<gene>
    <name evidence="7" type="ORF">DSCO28_11430</name>
</gene>